<dbReference type="AlphaFoldDB" id="A0A101N0J1"/>
<evidence type="ECO:0000313" key="2">
    <source>
        <dbReference type="EMBL" id="KUM84310.1"/>
    </source>
</evidence>
<dbReference type="EMBL" id="LMWL01000133">
    <property type="protein sequence ID" value="KUM84310.1"/>
    <property type="molecule type" value="Genomic_DNA"/>
</dbReference>
<organism evidence="2 3">
    <name type="scientific">Streptomyces cellostaticus</name>
    <dbReference type="NCBI Taxonomy" id="67285"/>
    <lineage>
        <taxon>Bacteria</taxon>
        <taxon>Bacillati</taxon>
        <taxon>Actinomycetota</taxon>
        <taxon>Actinomycetes</taxon>
        <taxon>Kitasatosporales</taxon>
        <taxon>Streptomycetaceae</taxon>
        <taxon>Streptomyces</taxon>
    </lineage>
</organism>
<proteinExistence type="predicted"/>
<keyword evidence="3" id="KW-1185">Reference proteome</keyword>
<name>A0A101N0J1_9ACTN</name>
<dbReference type="Proteomes" id="UP000054241">
    <property type="component" value="Unassembled WGS sequence"/>
</dbReference>
<evidence type="ECO:0000256" key="1">
    <source>
        <dbReference type="SAM" id="MobiDB-lite"/>
    </source>
</evidence>
<evidence type="ECO:0000313" key="3">
    <source>
        <dbReference type="Proteomes" id="UP000054241"/>
    </source>
</evidence>
<sequence length="89" mass="9497">MGDEAAGGLGSAEELRELVDARLALTRICCPGLQPVGGQRVGREPPFPQAWPDLWRTTCRPPFRTGTNSHDVASVSLATSQPAPEEEAI</sequence>
<protein>
    <submittedName>
        <fullName evidence="2">Uncharacterized protein</fullName>
    </submittedName>
</protein>
<gene>
    <name evidence="2" type="ORF">AQI88_42020</name>
</gene>
<comment type="caution">
    <text evidence="2">The sequence shown here is derived from an EMBL/GenBank/DDBJ whole genome shotgun (WGS) entry which is preliminary data.</text>
</comment>
<reference evidence="2 3" key="1">
    <citation type="submission" date="2015-10" db="EMBL/GenBank/DDBJ databases">
        <title>Draft genome sequence of Streptomyces cellostaticus DSM 40189, type strain for the species Streptomyces cellostaticus.</title>
        <authorList>
            <person name="Ruckert C."/>
            <person name="Winkler A."/>
            <person name="Kalinowski J."/>
            <person name="Kampfer P."/>
            <person name="Glaeser S."/>
        </authorList>
    </citation>
    <scope>NUCLEOTIDE SEQUENCE [LARGE SCALE GENOMIC DNA]</scope>
    <source>
        <strain evidence="2 3">DSM 40189</strain>
    </source>
</reference>
<accession>A0A101N0J1</accession>
<feature type="region of interest" description="Disordered" evidence="1">
    <location>
        <begin position="62"/>
        <end position="89"/>
    </location>
</feature>
<feature type="compositionally biased region" description="Polar residues" evidence="1">
    <location>
        <begin position="65"/>
        <end position="82"/>
    </location>
</feature>